<evidence type="ECO:0000256" key="2">
    <source>
        <dbReference type="ARBA" id="ARBA00022670"/>
    </source>
</evidence>
<name>K9XUK7_STAC7</name>
<dbReference type="PROSITE" id="PS50249">
    <property type="entry name" value="MPN"/>
    <property type="match status" value="1"/>
</dbReference>
<dbReference type="Gene3D" id="1.10.150.20">
    <property type="entry name" value="5' to 3' exonuclease, C-terminal subdomain"/>
    <property type="match status" value="1"/>
</dbReference>
<dbReference type="GO" id="GO:0006508">
    <property type="term" value="P:proteolysis"/>
    <property type="evidence" value="ECO:0007669"/>
    <property type="project" value="UniProtKB-KW"/>
</dbReference>
<dbReference type="InterPro" id="IPR046778">
    <property type="entry name" value="UPF0758_N"/>
</dbReference>
<dbReference type="CDD" id="cd08071">
    <property type="entry name" value="MPN_DUF2466"/>
    <property type="match status" value="1"/>
</dbReference>
<dbReference type="STRING" id="111780.Sta7437_2692"/>
<organism evidence="9 10">
    <name type="scientific">Stanieria cyanosphaera (strain ATCC 29371 / PCC 7437)</name>
    <dbReference type="NCBI Taxonomy" id="111780"/>
    <lineage>
        <taxon>Bacteria</taxon>
        <taxon>Bacillati</taxon>
        <taxon>Cyanobacteriota</taxon>
        <taxon>Cyanophyceae</taxon>
        <taxon>Pleurocapsales</taxon>
        <taxon>Dermocarpellaceae</taxon>
        <taxon>Stanieria</taxon>
    </lineage>
</organism>
<keyword evidence="2" id="KW-0645">Protease</keyword>
<dbReference type="SUPFAM" id="SSF47781">
    <property type="entry name" value="RuvA domain 2-like"/>
    <property type="match status" value="1"/>
</dbReference>
<dbReference type="GO" id="GO:0008237">
    <property type="term" value="F:metallopeptidase activity"/>
    <property type="evidence" value="ECO:0007669"/>
    <property type="project" value="UniProtKB-KW"/>
</dbReference>
<keyword evidence="5" id="KW-0862">Zinc</keyword>
<evidence type="ECO:0000256" key="7">
    <source>
        <dbReference type="RuleBase" id="RU003797"/>
    </source>
</evidence>
<dbReference type="InterPro" id="IPR020891">
    <property type="entry name" value="UPF0758_CS"/>
</dbReference>
<keyword evidence="4" id="KW-0378">Hydrolase</keyword>
<evidence type="ECO:0000256" key="5">
    <source>
        <dbReference type="ARBA" id="ARBA00022833"/>
    </source>
</evidence>
<dbReference type="NCBIfam" id="TIGR00608">
    <property type="entry name" value="radc"/>
    <property type="match status" value="1"/>
</dbReference>
<reference evidence="10" key="1">
    <citation type="journal article" date="2013" name="Proc. Natl. Acad. Sci. U.S.A.">
        <title>Improving the coverage of the cyanobacterial phylum using diversity-driven genome sequencing.</title>
        <authorList>
            <person name="Shih P.M."/>
            <person name="Wu D."/>
            <person name="Latifi A."/>
            <person name="Axen S.D."/>
            <person name="Fewer D.P."/>
            <person name="Talla E."/>
            <person name="Calteau A."/>
            <person name="Cai F."/>
            <person name="Tandeau de Marsac N."/>
            <person name="Rippka R."/>
            <person name="Herdman M."/>
            <person name="Sivonen K."/>
            <person name="Coursin T."/>
            <person name="Laurent T."/>
            <person name="Goodwin L."/>
            <person name="Nolan M."/>
            <person name="Davenport K.W."/>
            <person name="Han C.S."/>
            <person name="Rubin E.M."/>
            <person name="Eisen J.A."/>
            <person name="Woyke T."/>
            <person name="Gugger M."/>
            <person name="Kerfeld C.A."/>
        </authorList>
    </citation>
    <scope>NUCLEOTIDE SEQUENCE [LARGE SCALE GENOMIC DNA]</scope>
    <source>
        <strain evidence="10">ATCC 29371 / PCC 7437</strain>
    </source>
</reference>
<evidence type="ECO:0000256" key="3">
    <source>
        <dbReference type="ARBA" id="ARBA00022723"/>
    </source>
</evidence>
<evidence type="ECO:0000256" key="1">
    <source>
        <dbReference type="ARBA" id="ARBA00010243"/>
    </source>
</evidence>
<dbReference type="GO" id="GO:0046872">
    <property type="term" value="F:metal ion binding"/>
    <property type="evidence" value="ECO:0007669"/>
    <property type="project" value="UniProtKB-KW"/>
</dbReference>
<dbReference type="EMBL" id="CP003653">
    <property type="protein sequence ID" value="AFZ36218.1"/>
    <property type="molecule type" value="Genomic_DNA"/>
</dbReference>
<dbReference type="InterPro" id="IPR001405">
    <property type="entry name" value="UPF0758"/>
</dbReference>
<dbReference type="eggNOG" id="COG2003">
    <property type="taxonomic scope" value="Bacteria"/>
</dbReference>
<dbReference type="InterPro" id="IPR010994">
    <property type="entry name" value="RuvA_2-like"/>
</dbReference>
<dbReference type="HOGENOM" id="CLU_073529_0_2_3"/>
<keyword evidence="10" id="KW-1185">Reference proteome</keyword>
<feature type="domain" description="MPN" evidence="8">
    <location>
        <begin position="132"/>
        <end position="254"/>
    </location>
</feature>
<dbReference type="Proteomes" id="UP000010473">
    <property type="component" value="Chromosome"/>
</dbReference>
<dbReference type="InterPro" id="IPR037518">
    <property type="entry name" value="MPN"/>
</dbReference>
<keyword evidence="6" id="KW-0482">Metalloprotease</keyword>
<gene>
    <name evidence="9" type="ordered locus">Sta7437_2692</name>
</gene>
<protein>
    <submittedName>
        <fullName evidence="9">DNA replication and repair protein RadC</fullName>
    </submittedName>
</protein>
<dbReference type="Pfam" id="PF04002">
    <property type="entry name" value="RadC"/>
    <property type="match status" value="1"/>
</dbReference>
<dbReference type="AlphaFoldDB" id="K9XUK7"/>
<dbReference type="Pfam" id="PF20582">
    <property type="entry name" value="UPF0758_N"/>
    <property type="match status" value="1"/>
</dbReference>
<keyword evidence="3" id="KW-0479">Metal-binding</keyword>
<dbReference type="PROSITE" id="PS01302">
    <property type="entry name" value="UPF0758"/>
    <property type="match status" value="1"/>
</dbReference>
<dbReference type="PATRIC" id="fig|111780.3.peg.2799"/>
<dbReference type="PANTHER" id="PTHR30471">
    <property type="entry name" value="DNA REPAIR PROTEIN RADC"/>
    <property type="match status" value="1"/>
</dbReference>
<evidence type="ECO:0000259" key="8">
    <source>
        <dbReference type="PROSITE" id="PS50249"/>
    </source>
</evidence>
<evidence type="ECO:0000256" key="4">
    <source>
        <dbReference type="ARBA" id="ARBA00022801"/>
    </source>
</evidence>
<evidence type="ECO:0000313" key="9">
    <source>
        <dbReference type="EMBL" id="AFZ36218.1"/>
    </source>
</evidence>
<proteinExistence type="inferred from homology"/>
<dbReference type="PANTHER" id="PTHR30471:SF3">
    <property type="entry name" value="UPF0758 PROTEIN YEES-RELATED"/>
    <property type="match status" value="1"/>
</dbReference>
<dbReference type="Gene3D" id="3.40.140.10">
    <property type="entry name" value="Cytidine Deaminase, domain 2"/>
    <property type="match status" value="1"/>
</dbReference>
<accession>K9XUK7</accession>
<dbReference type="InterPro" id="IPR025657">
    <property type="entry name" value="RadC_JAB"/>
</dbReference>
<sequence>MPVSLIGSYNQPSLQLSNYMTYNLRIADIPASERPRERLVSLGVKSLTTAELLAILLSTGQGKGKLSAIGLGQHILQQLSQHRRDPLDVLREVNPQELMKIPGIGLAKAATIVAAVELGKRTFQFRPNQRALIDSPVAAAAALSHDLMWQHQERFAVLMLDVKNCLIGTQVITIGTATETLVHPREIFRETIRQSATKLIVAHNHPSGNLEPSQADLELTEQLLQGGSYLDIPLLDHLILGNGNHQSLRQITDLWTRYPQGD</sequence>
<comment type="similarity">
    <text evidence="1 7">Belongs to the UPF0758 family.</text>
</comment>
<evidence type="ECO:0000256" key="6">
    <source>
        <dbReference type="ARBA" id="ARBA00023049"/>
    </source>
</evidence>
<dbReference type="KEGG" id="scs:Sta7437_2692"/>
<dbReference type="NCBIfam" id="NF000642">
    <property type="entry name" value="PRK00024.1"/>
    <property type="match status" value="1"/>
</dbReference>
<evidence type="ECO:0000313" key="10">
    <source>
        <dbReference type="Proteomes" id="UP000010473"/>
    </source>
</evidence>